<gene>
    <name evidence="1" type="ORF">BpHYR1_049785</name>
</gene>
<evidence type="ECO:0000313" key="2">
    <source>
        <dbReference type="Proteomes" id="UP000276133"/>
    </source>
</evidence>
<dbReference type="Proteomes" id="UP000276133">
    <property type="component" value="Unassembled WGS sequence"/>
</dbReference>
<keyword evidence="2" id="KW-1185">Reference proteome</keyword>
<comment type="caution">
    <text evidence="1">The sequence shown here is derived from an EMBL/GenBank/DDBJ whole genome shotgun (WGS) entry which is preliminary data.</text>
</comment>
<dbReference type="AlphaFoldDB" id="A0A3M7S8N4"/>
<reference evidence="1 2" key="1">
    <citation type="journal article" date="2018" name="Sci. Rep.">
        <title>Genomic signatures of local adaptation to the degree of environmental predictability in rotifers.</title>
        <authorList>
            <person name="Franch-Gras L."/>
            <person name="Hahn C."/>
            <person name="Garcia-Roger E.M."/>
            <person name="Carmona M.J."/>
            <person name="Serra M."/>
            <person name="Gomez A."/>
        </authorList>
    </citation>
    <scope>NUCLEOTIDE SEQUENCE [LARGE SCALE GENOMIC DNA]</scope>
    <source>
        <strain evidence="1">HYR1</strain>
    </source>
</reference>
<accession>A0A3M7S8N4</accession>
<protein>
    <submittedName>
        <fullName evidence="1">Uncharacterized protein</fullName>
    </submittedName>
</protein>
<evidence type="ECO:0000313" key="1">
    <source>
        <dbReference type="EMBL" id="RNA32156.1"/>
    </source>
</evidence>
<proteinExistence type="predicted"/>
<dbReference type="EMBL" id="REGN01001837">
    <property type="protein sequence ID" value="RNA32156.1"/>
    <property type="molecule type" value="Genomic_DNA"/>
</dbReference>
<name>A0A3M7S8N4_BRAPC</name>
<sequence>MISFYNNNVTAYLKCAESNSGNRYRRQITKNCDQTEFFFSNRKVPIWNNLPIETTNVTNVNLFNNNYDKFKNTSAMVSFVIILRRTLRFLTEKKKSVLETLFKTDIKSDKKSLLLSLFKTIKRREIFLQNGLTLVPCSAFLGFI</sequence>
<organism evidence="1 2">
    <name type="scientific">Brachionus plicatilis</name>
    <name type="common">Marine rotifer</name>
    <name type="synonym">Brachionus muelleri</name>
    <dbReference type="NCBI Taxonomy" id="10195"/>
    <lineage>
        <taxon>Eukaryota</taxon>
        <taxon>Metazoa</taxon>
        <taxon>Spiralia</taxon>
        <taxon>Gnathifera</taxon>
        <taxon>Rotifera</taxon>
        <taxon>Eurotatoria</taxon>
        <taxon>Monogononta</taxon>
        <taxon>Pseudotrocha</taxon>
        <taxon>Ploima</taxon>
        <taxon>Brachionidae</taxon>
        <taxon>Brachionus</taxon>
    </lineage>
</organism>